<evidence type="ECO:0000256" key="5">
    <source>
        <dbReference type="ARBA" id="ARBA00023065"/>
    </source>
</evidence>
<keyword evidence="4" id="KW-1133">Transmembrane helix</keyword>
<evidence type="ECO:0000256" key="8">
    <source>
        <dbReference type="ARBA" id="ARBA00023303"/>
    </source>
</evidence>
<dbReference type="EMBL" id="WQKZ01000003">
    <property type="protein sequence ID" value="MVN77498.1"/>
    <property type="molecule type" value="Genomic_DNA"/>
</dbReference>
<feature type="domain" description="Cyclic nucleotide-binding" evidence="9">
    <location>
        <begin position="356"/>
        <end position="471"/>
    </location>
</feature>
<evidence type="ECO:0000256" key="4">
    <source>
        <dbReference type="ARBA" id="ARBA00022989"/>
    </source>
</evidence>
<dbReference type="SMART" id="SM00100">
    <property type="entry name" value="cNMP"/>
    <property type="match status" value="1"/>
</dbReference>
<keyword evidence="8" id="KW-0407">Ion channel</keyword>
<dbReference type="RefSeq" id="WP_157566582.1">
    <property type="nucleotide sequence ID" value="NZ_WQKZ01000003.1"/>
</dbReference>
<comment type="caution">
    <text evidence="10">The sequence shown here is derived from an EMBL/GenBank/DDBJ whole genome shotgun (WGS) entry which is preliminary data.</text>
</comment>
<name>A0A7K1TGG9_9BACT</name>
<evidence type="ECO:0000256" key="3">
    <source>
        <dbReference type="ARBA" id="ARBA00022692"/>
    </source>
</evidence>
<dbReference type="InterPro" id="IPR050866">
    <property type="entry name" value="CNG_cation_channel"/>
</dbReference>
<protein>
    <submittedName>
        <fullName evidence="10">Cyclic nucleotide-binding domain-containing protein</fullName>
    </submittedName>
</protein>
<dbReference type="InterPro" id="IPR000595">
    <property type="entry name" value="cNMP-bd_dom"/>
</dbReference>
<keyword evidence="3" id="KW-0812">Transmembrane</keyword>
<evidence type="ECO:0000256" key="2">
    <source>
        <dbReference type="ARBA" id="ARBA00022448"/>
    </source>
</evidence>
<accession>A0A7K1TGG9</accession>
<dbReference type="PROSITE" id="PS00889">
    <property type="entry name" value="CNMP_BINDING_2"/>
    <property type="match status" value="1"/>
</dbReference>
<dbReference type="InterPro" id="IPR018488">
    <property type="entry name" value="cNMP-bd_CS"/>
</dbReference>
<keyword evidence="11" id="KW-1185">Reference proteome</keyword>
<comment type="subcellular location">
    <subcellularLocation>
        <location evidence="1">Membrane</location>
        <topology evidence="1">Multi-pass membrane protein</topology>
    </subcellularLocation>
</comment>
<organism evidence="10 11">
    <name type="scientific">Hymenobacter ginkgonis</name>
    <dbReference type="NCBI Taxonomy" id="2682976"/>
    <lineage>
        <taxon>Bacteria</taxon>
        <taxon>Pseudomonadati</taxon>
        <taxon>Bacteroidota</taxon>
        <taxon>Cytophagia</taxon>
        <taxon>Cytophagales</taxon>
        <taxon>Hymenobacteraceae</taxon>
        <taxon>Hymenobacter</taxon>
    </lineage>
</organism>
<dbReference type="InterPro" id="IPR018490">
    <property type="entry name" value="cNMP-bd_dom_sf"/>
</dbReference>
<dbReference type="InterPro" id="IPR014710">
    <property type="entry name" value="RmlC-like_jellyroll"/>
</dbReference>
<dbReference type="SUPFAM" id="SSF51206">
    <property type="entry name" value="cAMP-binding domain-like"/>
    <property type="match status" value="1"/>
</dbReference>
<dbReference type="PRINTS" id="PR00103">
    <property type="entry name" value="CAMPKINASE"/>
</dbReference>
<evidence type="ECO:0000313" key="11">
    <source>
        <dbReference type="Proteomes" id="UP000441336"/>
    </source>
</evidence>
<dbReference type="Proteomes" id="UP000441336">
    <property type="component" value="Unassembled WGS sequence"/>
</dbReference>
<evidence type="ECO:0000256" key="1">
    <source>
        <dbReference type="ARBA" id="ARBA00004141"/>
    </source>
</evidence>
<dbReference type="GO" id="GO:0016020">
    <property type="term" value="C:membrane"/>
    <property type="evidence" value="ECO:0007669"/>
    <property type="project" value="UniProtKB-SubCell"/>
</dbReference>
<evidence type="ECO:0000259" key="9">
    <source>
        <dbReference type="PROSITE" id="PS50042"/>
    </source>
</evidence>
<dbReference type="Gene3D" id="2.60.120.10">
    <property type="entry name" value="Jelly Rolls"/>
    <property type="match status" value="1"/>
</dbReference>
<keyword evidence="7" id="KW-1071">Ligand-gated ion channel</keyword>
<dbReference type="PROSITE" id="PS50042">
    <property type="entry name" value="CNMP_BINDING_3"/>
    <property type="match status" value="1"/>
</dbReference>
<evidence type="ECO:0000256" key="7">
    <source>
        <dbReference type="ARBA" id="ARBA00023286"/>
    </source>
</evidence>
<sequence>MEKWHSLTASYQWLCTKLKWVLGLRYPLPSTTNAEEVPSRALLTQLLTGRGGRAAWEPAADELVRFGPASLALVQEALTKELDKPHLYRLAQVGARLATPAARQQLVAMAQGTSLPARAAALRALSSFASVPADAPLFHRLLEEEMQLAQALLHGMATADAELQAALHYELGQGRQRLLGLLLQVYERPPLVAALRNVKHLAGERQASALAPLHNLIPAPFYRGLLALLDTGQLPDKLQAFDSLLGPLTAAEPIQTLLVRCGVAAFSAWTVGVALRQWRPQPDTVAHLYPHLFSADPLIRESAYAVWQRLPVQRPAAYDTLLAQYPALASLSINDSGSESCISVQARVRMLKGTTLFAETPENVLAAIVPIMQEVTFEAAAEIFHKGTLGASLFIVCQGAVTVFDGARSLATFGPGDFFGELALLDAEPRSATAVAQGPVRAFRLDQADFYDVLEERGEVLRTILRVLCRRLRRQNEQL</sequence>
<evidence type="ECO:0000256" key="6">
    <source>
        <dbReference type="ARBA" id="ARBA00023136"/>
    </source>
</evidence>
<dbReference type="AlphaFoldDB" id="A0A7K1TGG9"/>
<proteinExistence type="predicted"/>
<reference evidence="10 11" key="1">
    <citation type="submission" date="2019-12" db="EMBL/GenBank/DDBJ databases">
        <title>Hymenobacter sp. HMF4947 Genome sequencing and assembly.</title>
        <authorList>
            <person name="Kang H."/>
            <person name="Cha I."/>
            <person name="Kim H."/>
            <person name="Joh K."/>
        </authorList>
    </citation>
    <scope>NUCLEOTIDE SEQUENCE [LARGE SCALE GENOMIC DNA]</scope>
    <source>
        <strain evidence="10 11">HMF4947</strain>
    </source>
</reference>
<evidence type="ECO:0000313" key="10">
    <source>
        <dbReference type="EMBL" id="MVN77498.1"/>
    </source>
</evidence>
<dbReference type="Pfam" id="PF00027">
    <property type="entry name" value="cNMP_binding"/>
    <property type="match status" value="1"/>
</dbReference>
<dbReference type="PANTHER" id="PTHR45638">
    <property type="entry name" value="CYCLIC NUCLEOTIDE-GATED CATION CHANNEL SUBUNIT A"/>
    <property type="match status" value="1"/>
</dbReference>
<gene>
    <name evidence="10" type="ORF">GO988_14275</name>
</gene>
<dbReference type="CDD" id="cd00038">
    <property type="entry name" value="CAP_ED"/>
    <property type="match status" value="1"/>
</dbReference>
<dbReference type="GO" id="GO:0005221">
    <property type="term" value="F:intracellularly cyclic nucleotide-activated monoatomic cation channel activity"/>
    <property type="evidence" value="ECO:0007669"/>
    <property type="project" value="InterPro"/>
</dbReference>
<dbReference type="GO" id="GO:0044877">
    <property type="term" value="F:protein-containing complex binding"/>
    <property type="evidence" value="ECO:0007669"/>
    <property type="project" value="TreeGrafter"/>
</dbReference>
<keyword evidence="5" id="KW-0406">Ion transport</keyword>
<keyword evidence="2" id="KW-0813">Transport</keyword>
<dbReference type="PANTHER" id="PTHR45638:SF11">
    <property type="entry name" value="CYCLIC NUCLEOTIDE-GATED CATION CHANNEL SUBUNIT A"/>
    <property type="match status" value="1"/>
</dbReference>
<keyword evidence="6" id="KW-0472">Membrane</keyword>